<dbReference type="EMBL" id="CP130612">
    <property type="protein sequence ID" value="WKW12395.1"/>
    <property type="molecule type" value="Genomic_DNA"/>
</dbReference>
<proteinExistence type="predicted"/>
<accession>A0AA49K0R0</accession>
<dbReference type="Gene3D" id="2.60.120.380">
    <property type="match status" value="1"/>
</dbReference>
<keyword evidence="4" id="KW-1185">Reference proteome</keyword>
<dbReference type="AlphaFoldDB" id="A0AA49JUZ2"/>
<gene>
    <name evidence="2" type="ORF">Strain138_001682</name>
    <name evidence="3" type="ORF">Strain318_001681</name>
</gene>
<dbReference type="Proteomes" id="UP001229955">
    <property type="component" value="Chromosome"/>
</dbReference>
<evidence type="ECO:0000313" key="4">
    <source>
        <dbReference type="Proteomes" id="UP001229955"/>
    </source>
</evidence>
<organism evidence="2">
    <name type="scientific">Pseudogemmatithrix spongiicola</name>
    <dbReference type="NCBI Taxonomy" id="3062599"/>
    <lineage>
        <taxon>Bacteria</taxon>
        <taxon>Pseudomonadati</taxon>
        <taxon>Gemmatimonadota</taxon>
        <taxon>Gemmatimonadia</taxon>
        <taxon>Gemmatimonadales</taxon>
        <taxon>Gemmatimonadaceae</taxon>
        <taxon>Pseudogemmatithrix</taxon>
    </lineage>
</organism>
<name>A0AA49JUZ2_9BACT</name>
<accession>A0AA49JUZ2</accession>
<sequence>MRAVRSFALVFALALPVAACVDVTGPDTVIVEDRCAARRVYQPSTVDAALTGYDCLTDDATESYVDYYELRVHETTWVDLYLESTEFDAYLMLFDEWDELVTSDDDSGESGDAWVTVRLPPGRYYIAATSYRGGETGAYRLYIE</sequence>
<evidence type="ECO:0008006" key="5">
    <source>
        <dbReference type="Google" id="ProtNLM"/>
    </source>
</evidence>
<dbReference type="RefSeq" id="WP_367885272.1">
    <property type="nucleotide sequence ID" value="NZ_CP130612.1"/>
</dbReference>
<keyword evidence="1" id="KW-0732">Signal</keyword>
<reference evidence="2" key="1">
    <citation type="submission" date="2023-07" db="EMBL/GenBank/DDBJ databases">
        <authorList>
            <person name="Haufschild T."/>
            <person name="Kallscheuer N."/>
            <person name="Hammer J."/>
            <person name="Kohn T."/>
            <person name="Kabuu M."/>
            <person name="Jogler M."/>
            <person name="Wohfarth N."/>
            <person name="Heuer A."/>
            <person name="Rohde M."/>
            <person name="van Teeseling M.C.F."/>
            <person name="Jogler C."/>
        </authorList>
    </citation>
    <scope>NUCLEOTIDE SEQUENCE</scope>
    <source>
        <strain evidence="2">Strain 138</strain>
        <strain evidence="3">Strain 318</strain>
    </source>
</reference>
<feature type="signal peptide" evidence="1">
    <location>
        <begin position="1"/>
        <end position="19"/>
    </location>
</feature>
<evidence type="ECO:0000256" key="1">
    <source>
        <dbReference type="SAM" id="SignalP"/>
    </source>
</evidence>
<dbReference type="KEGG" id="pspc:Strain318_001681"/>
<evidence type="ECO:0000313" key="2">
    <source>
        <dbReference type="EMBL" id="WKW12395.1"/>
    </source>
</evidence>
<dbReference type="EMBL" id="CP130613">
    <property type="protein sequence ID" value="WKW15302.1"/>
    <property type="molecule type" value="Genomic_DNA"/>
</dbReference>
<protein>
    <recommendedName>
        <fullName evidence="5">Peptidase C-terminal archaeal/bacterial domain-containing protein</fullName>
    </recommendedName>
</protein>
<feature type="chain" id="PRO_5041342284" description="Peptidase C-terminal archaeal/bacterial domain-containing protein" evidence="1">
    <location>
        <begin position="20"/>
        <end position="144"/>
    </location>
</feature>
<dbReference type="SUPFAM" id="SSF89260">
    <property type="entry name" value="Collagen-binding domain"/>
    <property type="match status" value="1"/>
</dbReference>
<evidence type="ECO:0000313" key="3">
    <source>
        <dbReference type="EMBL" id="WKW15302.1"/>
    </source>
</evidence>